<dbReference type="AlphaFoldDB" id="A0A0D2G8A9"/>
<gene>
    <name evidence="2" type="ORF">X474_26330</name>
</gene>
<feature type="domain" description="FecR protein" evidence="1">
    <location>
        <begin position="60"/>
        <end position="147"/>
    </location>
</feature>
<dbReference type="EMBL" id="AZAC01000067">
    <property type="protein sequence ID" value="KIX11187.1"/>
    <property type="molecule type" value="Genomic_DNA"/>
</dbReference>
<dbReference type="InParanoid" id="A0A0D2G8A9"/>
<name>A0A0D2G8A9_9BACT</name>
<dbReference type="InterPro" id="IPR006860">
    <property type="entry name" value="FecR"/>
</dbReference>
<dbReference type="STRING" id="1429043.X474_26330"/>
<keyword evidence="3" id="KW-1185">Reference proteome</keyword>
<reference evidence="2 3" key="1">
    <citation type="submission" date="2013-11" db="EMBL/GenBank/DDBJ databases">
        <title>Metagenomic analysis of a methanogenic consortium involved in long chain n-alkane degradation.</title>
        <authorList>
            <person name="Davidova I.A."/>
            <person name="Callaghan A.V."/>
            <person name="Wawrik B."/>
            <person name="Pruitt S."/>
            <person name="Marks C."/>
            <person name="Duncan K.E."/>
            <person name="Suflita J.M."/>
        </authorList>
    </citation>
    <scope>NUCLEOTIDE SEQUENCE [LARGE SCALE GENOMIC DNA]</scope>
    <source>
        <strain evidence="2 3">SPR</strain>
    </source>
</reference>
<dbReference type="OrthoDB" id="5415289at2"/>
<evidence type="ECO:0000259" key="1">
    <source>
        <dbReference type="Pfam" id="PF04773"/>
    </source>
</evidence>
<accession>A0A0D2G8A9</accession>
<protein>
    <recommendedName>
        <fullName evidence="1">FecR protein domain-containing protein</fullName>
    </recommendedName>
</protein>
<dbReference type="Pfam" id="PF04773">
    <property type="entry name" value="FecR"/>
    <property type="match status" value="1"/>
</dbReference>
<proteinExistence type="predicted"/>
<evidence type="ECO:0000313" key="3">
    <source>
        <dbReference type="Proteomes" id="UP000032233"/>
    </source>
</evidence>
<evidence type="ECO:0000313" key="2">
    <source>
        <dbReference type="EMBL" id="KIX11187.1"/>
    </source>
</evidence>
<dbReference type="PANTHER" id="PTHR38731:SF1">
    <property type="entry name" value="FECR PROTEIN DOMAIN-CONTAINING PROTEIN"/>
    <property type="match status" value="1"/>
</dbReference>
<organism evidence="2 3">
    <name type="scientific">Dethiosulfatarculus sandiegensis</name>
    <dbReference type="NCBI Taxonomy" id="1429043"/>
    <lineage>
        <taxon>Bacteria</taxon>
        <taxon>Pseudomonadati</taxon>
        <taxon>Thermodesulfobacteriota</taxon>
        <taxon>Desulfarculia</taxon>
        <taxon>Desulfarculales</taxon>
        <taxon>Desulfarculaceae</taxon>
        <taxon>Dethiosulfatarculus</taxon>
    </lineage>
</organism>
<sequence length="151" mass="16499">MKKYFLFFVLICLLVLPCKECPADSEPVIGSVRTVSGQAYVLRGELRLKADISLQLKEGDVMTTGSPGSMGVILRDDTVLSLGPDSRLELNQFTFVPAKGEMSLFTRMLKGTATYLSGTIGKLAPEKVKMETPQTTIGIRGTRFLIRVSPP</sequence>
<comment type="caution">
    <text evidence="2">The sequence shown here is derived from an EMBL/GenBank/DDBJ whole genome shotgun (WGS) entry which is preliminary data.</text>
</comment>
<dbReference type="PANTHER" id="PTHR38731">
    <property type="entry name" value="LIPL45-RELATED LIPOPROTEIN-RELATED"/>
    <property type="match status" value="1"/>
</dbReference>
<dbReference type="Proteomes" id="UP000032233">
    <property type="component" value="Unassembled WGS sequence"/>
</dbReference>